<accession>A0A5J6TTH3</accession>
<evidence type="ECO:0000313" key="2">
    <source>
        <dbReference type="EMBL" id="QFG14120.1"/>
    </source>
</evidence>
<dbReference type="Proteomes" id="UP000326870">
    <property type="component" value="Segment"/>
</dbReference>
<name>A0A5J6TTH3_9CAUD</name>
<sequence>MGMSELIELSVAEVDKMAEVVAARISHPSHTPARAIRAGLAAVNAMRLDDAQVPRVELVQERRAPGTMPRPVEARKPLGALPAGKRRVPRLGIAERPFVWEDADGDAWRWCFMQELWQYKQFDDPNGPQWVNCPSHYADKAPNPSYGPFTEVGRA</sequence>
<dbReference type="InterPro" id="IPR055607">
    <property type="entry name" value="DUF7183"/>
</dbReference>
<dbReference type="Pfam" id="PF23811">
    <property type="entry name" value="DUF7183"/>
    <property type="match status" value="1"/>
</dbReference>
<keyword evidence="3" id="KW-1185">Reference proteome</keyword>
<feature type="domain" description="DUF7183" evidence="1">
    <location>
        <begin position="3"/>
        <end position="155"/>
    </location>
</feature>
<dbReference type="GeneID" id="60324528"/>
<evidence type="ECO:0000313" key="3">
    <source>
        <dbReference type="Proteomes" id="UP000326870"/>
    </source>
</evidence>
<dbReference type="KEGG" id="vg:60324528"/>
<proteinExistence type="predicted"/>
<reference evidence="2 3" key="1">
    <citation type="submission" date="2019-07" db="EMBL/GenBank/DDBJ databases">
        <authorList>
            <person name="Divens A.M."/>
            <person name="Garlena R.A."/>
            <person name="Russell D.A."/>
            <person name="Pope W.H."/>
            <person name="Jacobs-Sera D."/>
            <person name="Hatfull G.F."/>
        </authorList>
    </citation>
    <scope>NUCLEOTIDE SEQUENCE [LARGE SCALE GENOMIC DNA]</scope>
</reference>
<dbReference type="RefSeq" id="YP_009953065.1">
    <property type="nucleotide sequence ID" value="NC_051618.1"/>
</dbReference>
<protein>
    <recommendedName>
        <fullName evidence="1">DUF7183 domain-containing protein</fullName>
    </recommendedName>
</protein>
<dbReference type="EMBL" id="MN234226">
    <property type="protein sequence ID" value="QFG14120.1"/>
    <property type="molecule type" value="Genomic_DNA"/>
</dbReference>
<organism evidence="2 3">
    <name type="scientific">Mycobacterium phage Curiosium</name>
    <dbReference type="NCBI Taxonomy" id="2599859"/>
    <lineage>
        <taxon>Viruses</taxon>
        <taxon>Duplodnaviria</taxon>
        <taxon>Heunggongvirae</taxon>
        <taxon>Uroviricota</taxon>
        <taxon>Caudoviricetes</taxon>
        <taxon>Weiservirinae</taxon>
        <taxon>Anayavirus</taxon>
        <taxon>Anayavirus curiosium</taxon>
    </lineage>
</organism>
<evidence type="ECO:0000259" key="1">
    <source>
        <dbReference type="Pfam" id="PF23811"/>
    </source>
</evidence>
<gene>
    <name evidence="2" type="primary">77</name>
    <name evidence="2" type="ORF">PBI_CURIOSIUM_77</name>
</gene>